<feature type="compositionally biased region" description="Basic and acidic residues" evidence="2">
    <location>
        <begin position="283"/>
        <end position="298"/>
    </location>
</feature>
<feature type="region of interest" description="Disordered" evidence="2">
    <location>
        <begin position="491"/>
        <end position="612"/>
    </location>
</feature>
<feature type="compositionally biased region" description="Basic and acidic residues" evidence="2">
    <location>
        <begin position="85"/>
        <end position="112"/>
    </location>
</feature>
<keyword evidence="4" id="KW-1185">Reference proteome</keyword>
<feature type="compositionally biased region" description="Pro residues" evidence="2">
    <location>
        <begin position="1039"/>
        <end position="1054"/>
    </location>
</feature>
<proteinExistence type="predicted"/>
<feature type="compositionally biased region" description="Basic and acidic residues" evidence="2">
    <location>
        <begin position="551"/>
        <end position="562"/>
    </location>
</feature>
<keyword evidence="1" id="KW-0175">Coiled coil</keyword>
<evidence type="ECO:0000256" key="1">
    <source>
        <dbReference type="SAM" id="Coils"/>
    </source>
</evidence>
<feature type="compositionally biased region" description="Polar residues" evidence="2">
    <location>
        <begin position="191"/>
        <end position="200"/>
    </location>
</feature>
<reference evidence="3" key="2">
    <citation type="journal article" date="2023" name="Science">
        <title>Genomic signatures of disease resistance in endangered staghorn corals.</title>
        <authorList>
            <person name="Vollmer S.V."/>
            <person name="Selwyn J.D."/>
            <person name="Despard B.A."/>
            <person name="Roesel C.L."/>
        </authorList>
    </citation>
    <scope>NUCLEOTIDE SEQUENCE</scope>
    <source>
        <strain evidence="3">K2</strain>
    </source>
</reference>
<feature type="compositionally biased region" description="Polar residues" evidence="2">
    <location>
        <begin position="1194"/>
        <end position="1214"/>
    </location>
</feature>
<protein>
    <submittedName>
        <fullName evidence="3">Uncharacterized protein</fullName>
    </submittedName>
</protein>
<dbReference type="PANTHER" id="PTHR37915">
    <property type="match status" value="1"/>
</dbReference>
<organism evidence="3 4">
    <name type="scientific">Acropora cervicornis</name>
    <name type="common">Staghorn coral</name>
    <dbReference type="NCBI Taxonomy" id="6130"/>
    <lineage>
        <taxon>Eukaryota</taxon>
        <taxon>Metazoa</taxon>
        <taxon>Cnidaria</taxon>
        <taxon>Anthozoa</taxon>
        <taxon>Hexacorallia</taxon>
        <taxon>Scleractinia</taxon>
        <taxon>Astrocoeniina</taxon>
        <taxon>Acroporidae</taxon>
        <taxon>Acropora</taxon>
    </lineage>
</organism>
<name>A0AAD9QE07_ACRCE</name>
<feature type="region of interest" description="Disordered" evidence="2">
    <location>
        <begin position="175"/>
        <end position="341"/>
    </location>
</feature>
<feature type="compositionally biased region" description="Polar residues" evidence="2">
    <location>
        <begin position="529"/>
        <end position="549"/>
    </location>
</feature>
<evidence type="ECO:0000313" key="3">
    <source>
        <dbReference type="EMBL" id="KAK2559537.1"/>
    </source>
</evidence>
<feature type="compositionally biased region" description="Polar residues" evidence="2">
    <location>
        <begin position="247"/>
        <end position="260"/>
    </location>
</feature>
<evidence type="ECO:0000313" key="4">
    <source>
        <dbReference type="Proteomes" id="UP001249851"/>
    </source>
</evidence>
<evidence type="ECO:0000256" key="2">
    <source>
        <dbReference type="SAM" id="MobiDB-lite"/>
    </source>
</evidence>
<accession>A0AAD9QE07</accession>
<sequence>MSLTEKLLRVQNDLEESEGKMSQMYKSMEMKQVEIERLKVQADNAKKATDIVKDLKADVTAKETELQKANKTIAELELTVGHLEDKQERDFERNKKMKEENQKSKDDYEGQIRDQQQYIADLRSDLKHQYDSQVKELVGSHQRELTQLRDDHKVELNRMQKALDVARRKGEELKAELSESSKRNSVAAAESGSSKCSSLFSPEGSDGGESPRKLSLKSSAQTVRLLNKARTMSDVGSSSEHSDSPSTPLNKSTTPSQTSPAVDVTKENSNDNPTGKLPVRKVSKSDKSKKEKSVKGTPEKSVISKSPSDKPQAVVEPFEKSIGSEGSSESNQIASLQPSPAEIQVTTSVEMVDVGIQSESEEFNDTEMNAYAWNTADRKPSFLQVVPEEEHEDDELEMESLSREQLVDKLEDYRAKSQERQRNLEMELAELKNKYIVKTNSLKKQNEESQNSFLREKEAMLSKLREAENLKEQAERKAEEAFLQLRQLKEKALRDKQTEETMTGLSLYSRREEEAMTSGSLVGKEEKGTLTSKSSTNMQEEHTMTSMSLGTDREESAVDFKGHSVGTQSSRQSSDQLLDAGTESEQLGERGLSPRDSGFDGTASSVKFDSRPSSAVTTTVSKVETEKPLFGARPSVTVKSDFGLFVKAHESETTENKGFMLSPPVEKRPVMSANARRRLINSALNGHPVAKETLKTYDAVLQFTETVVLWLVREGLDMEASQVKNLKPIALNKEEAMQIIERMPEIRDSVCQILNQLASVLSSQHLARSTAAEAKSVGLSTSQKTLPLLSSRPEWRPKSVKKEDVVDTATQDFSYVKLLKEYNDLAEGYERLQQHMDEETKFHQEQTSQNVAVMTDMQDTITQLRNQLAELKNTRPPSSARTSSSIMFTRLDAERNSKILKRAVNERRLSDDSFSVIMEHMDHYVSLPAQRLAHIVRRYSHHRSMKEIERSLKHGGVLDEGVFSTLDKMESLQNKRAERWGDKMDKYASERERLAKQLTTCFENLEQETGIFLIKPVYSFKGRSEEIPGYVVTQRHKPSPPPPKPSGPATPAPTPWLQLAKEPLSAGLFRDLTQSSLTARPSSIPTMSKMQEGEMKMRVARSVDKDTLKNRPSAMVTWQMSKSHVTDETEESIAVELNTPRILELDVNRVMFGQADVSKSIVPLNDSSNFKLTASVVRSYVTVERPTGGKQIRKANQQKSGKYNSTPPNTTQDPSGGPMLSHYPPLPPIHMPKLRQESRSGKSRYSDAGTFSEAGSPVAGRHEDISPSSPVIVHETPEQRRLSSPDILPVR</sequence>
<feature type="region of interest" description="Disordered" evidence="2">
    <location>
        <begin position="85"/>
        <end position="114"/>
    </location>
</feature>
<gene>
    <name evidence="3" type="ORF">P5673_018185</name>
</gene>
<feature type="compositionally biased region" description="Low complexity" evidence="2">
    <location>
        <begin position="568"/>
        <end position="579"/>
    </location>
</feature>
<feature type="region of interest" description="Disordered" evidence="2">
    <location>
        <begin position="1187"/>
        <end position="1291"/>
    </location>
</feature>
<feature type="compositionally biased region" description="Low complexity" evidence="2">
    <location>
        <begin position="321"/>
        <end position="330"/>
    </location>
</feature>
<dbReference type="EMBL" id="JARQWQ010000040">
    <property type="protein sequence ID" value="KAK2559537.1"/>
    <property type="molecule type" value="Genomic_DNA"/>
</dbReference>
<comment type="caution">
    <text evidence="3">The sequence shown here is derived from an EMBL/GenBank/DDBJ whole genome shotgun (WGS) entry which is preliminary data.</text>
</comment>
<feature type="compositionally biased region" description="Polar residues" evidence="2">
    <location>
        <begin position="331"/>
        <end position="341"/>
    </location>
</feature>
<feature type="coiled-coil region" evidence="1">
    <location>
        <begin position="819"/>
        <end position="874"/>
    </location>
</feature>
<feature type="region of interest" description="Disordered" evidence="2">
    <location>
        <begin position="1033"/>
        <end position="1056"/>
    </location>
</feature>
<reference evidence="3" key="1">
    <citation type="journal article" date="2023" name="G3 (Bethesda)">
        <title>Whole genome assembly and annotation of the endangered Caribbean coral Acropora cervicornis.</title>
        <authorList>
            <person name="Selwyn J.D."/>
            <person name="Vollmer S.V."/>
        </authorList>
    </citation>
    <scope>NUCLEOTIDE SEQUENCE</scope>
    <source>
        <strain evidence="3">K2</strain>
    </source>
</reference>
<dbReference type="PANTHER" id="PTHR37915:SF3">
    <property type="match status" value="1"/>
</dbReference>
<feature type="coiled-coil region" evidence="1">
    <location>
        <begin position="403"/>
        <end position="491"/>
    </location>
</feature>
<dbReference type="Proteomes" id="UP001249851">
    <property type="component" value="Unassembled WGS sequence"/>
</dbReference>